<dbReference type="GO" id="GO:0098662">
    <property type="term" value="P:inorganic cation transmembrane transport"/>
    <property type="evidence" value="ECO:0007669"/>
    <property type="project" value="TreeGrafter"/>
</dbReference>
<comment type="caution">
    <text evidence="8">The sequence shown here is derived from an EMBL/GenBank/DDBJ whole genome shotgun (WGS) entry which is preliminary data.</text>
</comment>
<evidence type="ECO:0000313" key="9">
    <source>
        <dbReference type="Proteomes" id="UP001454036"/>
    </source>
</evidence>
<dbReference type="GO" id="GO:0012505">
    <property type="term" value="C:endomembrane system"/>
    <property type="evidence" value="ECO:0007669"/>
    <property type="project" value="TreeGrafter"/>
</dbReference>
<keyword evidence="2" id="KW-0813">Transport</keyword>
<accession>A0AAV3S181</accession>
<keyword evidence="6" id="KW-0472">Membrane</keyword>
<gene>
    <name evidence="8" type="ORF">LIER_33620</name>
</gene>
<evidence type="ECO:0000256" key="5">
    <source>
        <dbReference type="ARBA" id="ARBA00023065"/>
    </source>
</evidence>
<dbReference type="PANTHER" id="PTHR32468:SF22">
    <property type="entry name" value="CATION_H(+) ANTIPORTER 3-LIKE"/>
    <property type="match status" value="1"/>
</dbReference>
<name>A0AAV3S181_LITER</name>
<keyword evidence="6" id="KW-1133">Transmembrane helix</keyword>
<dbReference type="GO" id="GO:0016020">
    <property type="term" value="C:membrane"/>
    <property type="evidence" value="ECO:0007669"/>
    <property type="project" value="UniProtKB-SubCell"/>
</dbReference>
<protein>
    <submittedName>
        <fullName evidence="8">Transporter</fullName>
    </submittedName>
</protein>
<organism evidence="8 9">
    <name type="scientific">Lithospermum erythrorhizon</name>
    <name type="common">Purple gromwell</name>
    <name type="synonym">Lithospermum officinale var. erythrorhizon</name>
    <dbReference type="NCBI Taxonomy" id="34254"/>
    <lineage>
        <taxon>Eukaryota</taxon>
        <taxon>Viridiplantae</taxon>
        <taxon>Streptophyta</taxon>
        <taxon>Embryophyta</taxon>
        <taxon>Tracheophyta</taxon>
        <taxon>Spermatophyta</taxon>
        <taxon>Magnoliopsida</taxon>
        <taxon>eudicotyledons</taxon>
        <taxon>Gunneridae</taxon>
        <taxon>Pentapetalae</taxon>
        <taxon>asterids</taxon>
        <taxon>lamiids</taxon>
        <taxon>Boraginales</taxon>
        <taxon>Boraginaceae</taxon>
        <taxon>Boraginoideae</taxon>
        <taxon>Lithospermeae</taxon>
        <taxon>Lithospermum</taxon>
    </lineage>
</organism>
<evidence type="ECO:0000313" key="8">
    <source>
        <dbReference type="EMBL" id="GAA0186332.1"/>
    </source>
</evidence>
<sequence length="443" mass="49163">MSLPGENDLSCLGLLVILNSCLMRRIPLRRQKAAPPGGNCTSKLAARDKLKGREERKGVQKTTKILAATTFPCTKFHSRGALVVYNSSALVDGLLAPLMVSYCGTKVGLGHYYDLKYIGVLWILVGCCLVIKVVSLLLPALVVKVPPRDTVTLAFVVSSQGIVQICSHLFLLTVEVYNEQDFSVMVLSVLLIAAVTNTLAKSTYDYSRRYSHQASPIRKNCWNFFVNFEQKNTGLVHVQFFSAISMKWNHQGKVISDNNNLRAVNIKVLKMLPCSVGILVDRQKVHRSPHTTSSSCNIGVIFIGGPDDIEALSYGKRMATSPKVQLTVVQFLAETNAFANEWDEILDTEALRELKVAGKDNIVYRKEVVNHGAETALIIHELQESCDIVLVGMRHKENLPQLYGLTEWNEFPELGPLGDIMAISEIEKPHSVFVVQQQAIKQK</sequence>
<keyword evidence="6" id="KW-0812">Transmembrane</keyword>
<dbReference type="EMBL" id="BAABME010013591">
    <property type="protein sequence ID" value="GAA0186332.1"/>
    <property type="molecule type" value="Genomic_DNA"/>
</dbReference>
<dbReference type="InterPro" id="IPR038770">
    <property type="entry name" value="Na+/solute_symporter_sf"/>
</dbReference>
<feature type="domain" description="Cation/H(+) antiporter C-terminal" evidence="7">
    <location>
        <begin position="297"/>
        <end position="439"/>
    </location>
</feature>
<evidence type="ECO:0000259" key="7">
    <source>
        <dbReference type="Pfam" id="PF23259"/>
    </source>
</evidence>
<feature type="transmembrane region" description="Helical" evidence="6">
    <location>
        <begin position="120"/>
        <end position="143"/>
    </location>
</feature>
<feature type="transmembrane region" description="Helical" evidence="6">
    <location>
        <begin position="150"/>
        <end position="170"/>
    </location>
</feature>
<evidence type="ECO:0000256" key="3">
    <source>
        <dbReference type="ARBA" id="ARBA00022538"/>
    </source>
</evidence>
<dbReference type="GO" id="GO:0006885">
    <property type="term" value="P:regulation of pH"/>
    <property type="evidence" value="ECO:0007669"/>
    <property type="project" value="TreeGrafter"/>
</dbReference>
<keyword evidence="3" id="KW-0633">Potassium transport</keyword>
<dbReference type="Proteomes" id="UP001454036">
    <property type="component" value="Unassembled WGS sequence"/>
</dbReference>
<dbReference type="Pfam" id="PF23259">
    <property type="entry name" value="CHX17_C"/>
    <property type="match status" value="1"/>
</dbReference>
<proteinExistence type="predicted"/>
<dbReference type="InterPro" id="IPR050794">
    <property type="entry name" value="CPA2_transporter"/>
</dbReference>
<keyword evidence="9" id="KW-1185">Reference proteome</keyword>
<dbReference type="AlphaFoldDB" id="A0AAV3S181"/>
<reference evidence="8 9" key="1">
    <citation type="submission" date="2024-01" db="EMBL/GenBank/DDBJ databases">
        <title>The complete chloroplast genome sequence of Lithospermum erythrorhizon: insights into the phylogenetic relationship among Boraginaceae species and the maternal lineages of purple gromwells.</title>
        <authorList>
            <person name="Okada T."/>
            <person name="Watanabe K."/>
        </authorList>
    </citation>
    <scope>NUCLEOTIDE SEQUENCE [LARGE SCALE GENOMIC DNA]</scope>
</reference>
<keyword evidence="4" id="KW-0630">Potassium</keyword>
<dbReference type="PANTHER" id="PTHR32468">
    <property type="entry name" value="CATION/H + ANTIPORTER"/>
    <property type="match status" value="1"/>
</dbReference>
<dbReference type="Gene3D" id="1.20.1530.20">
    <property type="match status" value="1"/>
</dbReference>
<keyword evidence="5" id="KW-0406">Ion transport</keyword>
<comment type="subcellular location">
    <subcellularLocation>
        <location evidence="1">Membrane</location>
        <topology evidence="1">Multi-pass membrane protein</topology>
    </subcellularLocation>
</comment>
<dbReference type="InterPro" id="IPR057290">
    <property type="entry name" value="CHX17_C"/>
</dbReference>
<dbReference type="GO" id="GO:0006813">
    <property type="term" value="P:potassium ion transport"/>
    <property type="evidence" value="ECO:0007669"/>
    <property type="project" value="UniProtKB-KW"/>
</dbReference>
<evidence type="ECO:0000256" key="4">
    <source>
        <dbReference type="ARBA" id="ARBA00022958"/>
    </source>
</evidence>
<evidence type="ECO:0000256" key="1">
    <source>
        <dbReference type="ARBA" id="ARBA00004141"/>
    </source>
</evidence>
<feature type="transmembrane region" description="Helical" evidence="6">
    <location>
        <begin position="182"/>
        <end position="200"/>
    </location>
</feature>
<evidence type="ECO:0000256" key="6">
    <source>
        <dbReference type="SAM" id="Phobius"/>
    </source>
</evidence>
<evidence type="ECO:0000256" key="2">
    <source>
        <dbReference type="ARBA" id="ARBA00022448"/>
    </source>
</evidence>